<keyword evidence="2 3" id="KW-0539">Nucleus</keyword>
<dbReference type="PANTHER" id="PTHR11477:SF3">
    <property type="entry name" value="TRANSCRIPTION ELONGATION FACTOR A PROTEIN 2"/>
    <property type="match status" value="1"/>
</dbReference>
<dbReference type="Ensembl" id="ENSAZOT00000029637.1">
    <property type="protein sequence ID" value="ENSAZOP00000027655.1"/>
    <property type="gene ID" value="ENSAZOG00000017512.1"/>
</dbReference>
<dbReference type="AlphaFoldDB" id="A0A8B9VVA1"/>
<sequence length="443" mass="48200">MGPSSARGSGEDYNSQHAPSQSREVGAGCAGSCSPHAHSRKRGKRRGGRRGDYKSRRAPRAARPLHTAVPGLRWAAGLRRRLQPPPTSSPVPVPPPPPGPGRCGAMGGEEEIVKIARRLDKMVAKKSADGAMDLLKELKGMPMTLDLLQSTRIGMSVNALRKQSTDEEVIALAKSLIKSWKKLLDASEEKSEEKKKNLSLPTSSSKDTGNSKDQSSNKRQEPPKTPTTPKITTFPPAPVTCDAVRNKCREMLTTALQADDDYVAIGADCEHIAAQIEECIYQDIKNTDMKYKNRVRSRISNLKDSKNPELKKNVLCGAITPEQIAVMTSEVRKPERGWFRTGNVAGLRARTADFSAAAAPVHGEEASHGDCSVESLLGCQLITGVYTRASNQNRKASWLNSYLLGPSVPLVPSPAVGVAVKLGRCDFIAFFFCFFERKWPVTS</sequence>
<evidence type="ECO:0000313" key="7">
    <source>
        <dbReference type="Ensembl" id="ENSAZOP00000027660.1"/>
    </source>
</evidence>
<dbReference type="Gene3D" id="1.10.472.30">
    <property type="entry name" value="Transcription elongation factor S-II, central domain"/>
    <property type="match status" value="1"/>
</dbReference>
<evidence type="ECO:0000256" key="2">
    <source>
        <dbReference type="ARBA" id="ARBA00023242"/>
    </source>
</evidence>
<feature type="compositionally biased region" description="Polar residues" evidence="4">
    <location>
        <begin position="201"/>
        <end position="214"/>
    </location>
</feature>
<dbReference type="Ensembl" id="ENSAZOT00000029646.1">
    <property type="protein sequence ID" value="ENSAZOP00000027664.1"/>
    <property type="gene ID" value="ENSAZOG00000017512.1"/>
</dbReference>
<keyword evidence="8" id="KW-1185">Reference proteome</keyword>
<dbReference type="Pfam" id="PF08711">
    <property type="entry name" value="Med26"/>
    <property type="match status" value="1"/>
</dbReference>
<dbReference type="Ensembl" id="ENSAZOT00000029642.1">
    <property type="protein sequence ID" value="ENSAZOP00000027660.1"/>
    <property type="gene ID" value="ENSAZOG00000017512.1"/>
</dbReference>
<evidence type="ECO:0000256" key="3">
    <source>
        <dbReference type="PROSITE-ProRule" id="PRU00649"/>
    </source>
</evidence>
<feature type="region of interest" description="Disordered" evidence="4">
    <location>
        <begin position="187"/>
        <end position="236"/>
    </location>
</feature>
<name>A0A8B9VVA1_9AVES</name>
<dbReference type="InterPro" id="IPR003618">
    <property type="entry name" value="TFIIS_cen_dom"/>
</dbReference>
<dbReference type="Gene3D" id="1.20.930.10">
    <property type="entry name" value="Conserved domain common to transcription factors TFIIS, elongin A, CRSP70"/>
    <property type="match status" value="1"/>
</dbReference>
<feature type="domain" description="TFIIS central" evidence="6">
    <location>
        <begin position="244"/>
        <end position="330"/>
    </location>
</feature>
<feature type="compositionally biased region" description="Basic and acidic residues" evidence="4">
    <location>
        <begin position="187"/>
        <end position="196"/>
    </location>
</feature>
<evidence type="ECO:0000256" key="4">
    <source>
        <dbReference type="SAM" id="MobiDB-lite"/>
    </source>
</evidence>
<dbReference type="Proteomes" id="UP000694549">
    <property type="component" value="Unplaced"/>
</dbReference>
<dbReference type="GO" id="GO:0005634">
    <property type="term" value="C:nucleus"/>
    <property type="evidence" value="ECO:0007669"/>
    <property type="project" value="UniProtKB-SubCell"/>
</dbReference>
<feature type="domain" description="TFIIS N-terminal" evidence="5">
    <location>
        <begin position="110"/>
        <end position="187"/>
    </location>
</feature>
<dbReference type="PANTHER" id="PTHR11477">
    <property type="entry name" value="TRANSCRIPTION FACTOR S-II ZINC FINGER DOMAIN-CONTAINING PROTEIN"/>
    <property type="match status" value="1"/>
</dbReference>
<dbReference type="Ensembl" id="ENSAZOT00000029640.1">
    <property type="protein sequence ID" value="ENSAZOP00000027658.1"/>
    <property type="gene ID" value="ENSAZOG00000017512.1"/>
</dbReference>
<accession>A0A8B9VVA1</accession>
<protein>
    <submittedName>
        <fullName evidence="7">Transcription elongation factor A2</fullName>
    </submittedName>
</protein>
<dbReference type="PROSITE" id="PS51319">
    <property type="entry name" value="TFIIS_N"/>
    <property type="match status" value="1"/>
</dbReference>
<reference evidence="7" key="1">
    <citation type="submission" date="2025-05" db="UniProtKB">
        <authorList>
            <consortium name="Ensembl"/>
        </authorList>
    </citation>
    <scope>IDENTIFICATION</scope>
</reference>
<feature type="region of interest" description="Disordered" evidence="4">
    <location>
        <begin position="1"/>
        <end position="106"/>
    </location>
</feature>
<comment type="subcellular location">
    <subcellularLocation>
        <location evidence="1 3">Nucleus</location>
    </subcellularLocation>
</comment>
<proteinExistence type="predicted"/>
<feature type="compositionally biased region" description="Basic residues" evidence="4">
    <location>
        <begin position="37"/>
        <end position="48"/>
    </location>
</feature>
<dbReference type="GO" id="GO:0006351">
    <property type="term" value="P:DNA-templated transcription"/>
    <property type="evidence" value="ECO:0007669"/>
    <property type="project" value="InterPro"/>
</dbReference>
<dbReference type="SMART" id="SM00510">
    <property type="entry name" value="TFS2M"/>
    <property type="match status" value="1"/>
</dbReference>
<dbReference type="FunFam" id="1.20.930.10:FF:000002">
    <property type="entry name" value="Transcription elongation factor A (SII), 1"/>
    <property type="match status" value="1"/>
</dbReference>
<dbReference type="SUPFAM" id="SSF46942">
    <property type="entry name" value="Elongation factor TFIIS domain 2"/>
    <property type="match status" value="1"/>
</dbReference>
<organism evidence="7 8">
    <name type="scientific">Anas zonorhyncha</name>
    <name type="common">Eastern spot-billed duck</name>
    <dbReference type="NCBI Taxonomy" id="75864"/>
    <lineage>
        <taxon>Eukaryota</taxon>
        <taxon>Metazoa</taxon>
        <taxon>Chordata</taxon>
        <taxon>Craniata</taxon>
        <taxon>Vertebrata</taxon>
        <taxon>Euteleostomi</taxon>
        <taxon>Archelosauria</taxon>
        <taxon>Archosauria</taxon>
        <taxon>Dinosauria</taxon>
        <taxon>Saurischia</taxon>
        <taxon>Theropoda</taxon>
        <taxon>Coelurosauria</taxon>
        <taxon>Aves</taxon>
        <taxon>Neognathae</taxon>
        <taxon>Galloanserae</taxon>
        <taxon>Anseriformes</taxon>
        <taxon>Anatidae</taxon>
        <taxon>Anatinae</taxon>
        <taxon>Anas</taxon>
    </lineage>
</organism>
<dbReference type="InterPro" id="IPR003617">
    <property type="entry name" value="TFIIS/CRSP70_N_sub"/>
</dbReference>
<evidence type="ECO:0000259" key="6">
    <source>
        <dbReference type="PROSITE" id="PS51321"/>
    </source>
</evidence>
<dbReference type="PROSITE" id="PS51321">
    <property type="entry name" value="TFIIS_CENTRAL"/>
    <property type="match status" value="1"/>
</dbReference>
<evidence type="ECO:0000259" key="5">
    <source>
        <dbReference type="PROSITE" id="PS51319"/>
    </source>
</evidence>
<dbReference type="InterPro" id="IPR035441">
    <property type="entry name" value="TFIIS/LEDGF_dom_sf"/>
</dbReference>
<dbReference type="SUPFAM" id="SSF47676">
    <property type="entry name" value="Conserved domain common to transcription factors TFIIS, elongin A, CRSP70"/>
    <property type="match status" value="1"/>
</dbReference>
<dbReference type="InterPro" id="IPR017923">
    <property type="entry name" value="TFIIS_N"/>
</dbReference>
<evidence type="ECO:0000313" key="8">
    <source>
        <dbReference type="Proteomes" id="UP000694549"/>
    </source>
</evidence>
<dbReference type="Pfam" id="PF07500">
    <property type="entry name" value="TFIIS_M"/>
    <property type="match status" value="1"/>
</dbReference>
<feature type="compositionally biased region" description="Pro residues" evidence="4">
    <location>
        <begin position="83"/>
        <end position="100"/>
    </location>
</feature>
<dbReference type="InterPro" id="IPR036575">
    <property type="entry name" value="TFIIS_cen_dom_sf"/>
</dbReference>
<feature type="compositionally biased region" description="Polar residues" evidence="4">
    <location>
        <begin position="12"/>
        <end position="23"/>
    </location>
</feature>
<evidence type="ECO:0000256" key="1">
    <source>
        <dbReference type="ARBA" id="ARBA00004123"/>
    </source>
</evidence>
<dbReference type="CDD" id="cd00183">
    <property type="entry name" value="TFIIS_I"/>
    <property type="match status" value="1"/>
</dbReference>
<dbReference type="SMART" id="SM00509">
    <property type="entry name" value="TFS2N"/>
    <property type="match status" value="1"/>
</dbReference>